<feature type="compositionally biased region" description="Pro residues" evidence="3">
    <location>
        <begin position="27"/>
        <end position="49"/>
    </location>
</feature>
<evidence type="ECO:0000313" key="7">
    <source>
        <dbReference type="EMBL" id="MCS0496171.1"/>
    </source>
</evidence>
<dbReference type="GO" id="GO:0030313">
    <property type="term" value="C:cell envelope"/>
    <property type="evidence" value="ECO:0007669"/>
    <property type="project" value="UniProtKB-SubCell"/>
</dbReference>
<dbReference type="InterPro" id="IPR050739">
    <property type="entry name" value="MFP"/>
</dbReference>
<keyword evidence="4" id="KW-0472">Membrane</keyword>
<evidence type="ECO:0000256" key="4">
    <source>
        <dbReference type="SAM" id="Phobius"/>
    </source>
</evidence>
<evidence type="ECO:0000256" key="3">
    <source>
        <dbReference type="SAM" id="MobiDB-lite"/>
    </source>
</evidence>
<feature type="region of interest" description="Disordered" evidence="3">
    <location>
        <begin position="1"/>
        <end position="52"/>
    </location>
</feature>
<dbReference type="GO" id="GO:0055085">
    <property type="term" value="P:transmembrane transport"/>
    <property type="evidence" value="ECO:0007669"/>
    <property type="project" value="InterPro"/>
</dbReference>
<evidence type="ECO:0000256" key="2">
    <source>
        <dbReference type="SAM" id="Coils"/>
    </source>
</evidence>
<keyword evidence="2" id="KW-0175">Coiled coil</keyword>
<dbReference type="InterPro" id="IPR058625">
    <property type="entry name" value="MdtA-like_BSH"/>
</dbReference>
<dbReference type="EMBL" id="JANTHZ010000006">
    <property type="protein sequence ID" value="MCS0496171.1"/>
    <property type="molecule type" value="Genomic_DNA"/>
</dbReference>
<sequence>MLDRTRAPGDTDPAEVTSERPATPIETPRPLPAAAPALAPSPAPAPAAAPAPRRKRRLRSVLMLGGIAVVAIGAGYFWLTGGRYVSTDDAYVRAAKLMVSTDVSGIVSDVDVKEGQKVKAGDVLFRIDPRQYEIALANAKANLSETALDLKAQKVDYQRMLSDIAAQQAVVENDQATFDRYAKLVKDSAALSKAQYDDARFALDGEQRKLDSLRKQAEVALAKLGGNPDFDVEQHPQYLQAKAAVDEAQRQYDHATVRAPFAGTVTGVDSLQPGLYLVAATAALTNQGAVGLVSADKVWIDANIKETDLTHVKAGDKVDVTIDAYPDRTWQGTVQSIAPASGSEFSVLPAENASGNWVKVVQRVPVRVTVESAKDDPPLRAGMSAVVSIDTGQKRSIGSLISDVI</sequence>
<evidence type="ECO:0000259" key="5">
    <source>
        <dbReference type="Pfam" id="PF25917"/>
    </source>
</evidence>
<dbReference type="PANTHER" id="PTHR30386">
    <property type="entry name" value="MEMBRANE FUSION SUBUNIT OF EMRAB-TOLC MULTIDRUG EFFLUX PUMP"/>
    <property type="match status" value="1"/>
</dbReference>
<dbReference type="Gene3D" id="2.40.30.170">
    <property type="match status" value="1"/>
</dbReference>
<comment type="caution">
    <text evidence="7">The sequence shown here is derived from an EMBL/GenBank/DDBJ whole genome shotgun (WGS) entry which is preliminary data.</text>
</comment>
<evidence type="ECO:0000313" key="8">
    <source>
        <dbReference type="Proteomes" id="UP001151088"/>
    </source>
</evidence>
<evidence type="ECO:0000256" key="1">
    <source>
        <dbReference type="ARBA" id="ARBA00004196"/>
    </source>
</evidence>
<gene>
    <name evidence="7" type="ORF">NVS89_13790</name>
</gene>
<feature type="transmembrane region" description="Helical" evidence="4">
    <location>
        <begin position="61"/>
        <end position="79"/>
    </location>
</feature>
<dbReference type="Pfam" id="PF25990">
    <property type="entry name" value="Beta-barrel_YknX"/>
    <property type="match status" value="1"/>
</dbReference>
<evidence type="ECO:0000259" key="6">
    <source>
        <dbReference type="Pfam" id="PF25990"/>
    </source>
</evidence>
<reference evidence="7" key="1">
    <citation type="submission" date="2022-08" db="EMBL/GenBank/DDBJ databases">
        <authorList>
            <person name="Li F."/>
        </authorList>
    </citation>
    <scope>NUCLEOTIDE SEQUENCE</scope>
    <source>
        <strain evidence="7">MQZ15Z-1</strain>
    </source>
</reference>
<comment type="subcellular location">
    <subcellularLocation>
        <location evidence="1">Cell envelope</location>
    </subcellularLocation>
</comment>
<dbReference type="AlphaFoldDB" id="A0A9X2PFT6"/>
<protein>
    <submittedName>
        <fullName evidence="7">HlyD family secretion protein</fullName>
    </submittedName>
</protein>
<name>A0A9X2PFT6_9HYPH</name>
<proteinExistence type="predicted"/>
<dbReference type="PANTHER" id="PTHR30386:SF19">
    <property type="entry name" value="MULTIDRUG EXPORT PROTEIN EMRA-RELATED"/>
    <property type="match status" value="1"/>
</dbReference>
<dbReference type="InterPro" id="IPR058636">
    <property type="entry name" value="Beta-barrel_YknX"/>
</dbReference>
<keyword evidence="4" id="KW-1133">Transmembrane helix</keyword>
<feature type="domain" description="YknX-like beta-barrel" evidence="6">
    <location>
        <begin position="300"/>
        <end position="389"/>
    </location>
</feature>
<keyword evidence="4" id="KW-0812">Transmembrane</keyword>
<keyword evidence="8" id="KW-1185">Reference proteome</keyword>
<feature type="coiled-coil region" evidence="2">
    <location>
        <begin position="196"/>
        <end position="223"/>
    </location>
</feature>
<dbReference type="SUPFAM" id="SSF111369">
    <property type="entry name" value="HlyD-like secretion proteins"/>
    <property type="match status" value="1"/>
</dbReference>
<dbReference type="Proteomes" id="UP001151088">
    <property type="component" value="Unassembled WGS sequence"/>
</dbReference>
<feature type="domain" description="Multidrug resistance protein MdtA-like barrel-sandwich hybrid" evidence="5">
    <location>
        <begin position="99"/>
        <end position="269"/>
    </location>
</feature>
<dbReference type="Gene3D" id="2.40.50.100">
    <property type="match status" value="1"/>
</dbReference>
<accession>A0A9X2PFT6</accession>
<dbReference type="PRINTS" id="PR01490">
    <property type="entry name" value="RTXTOXIND"/>
</dbReference>
<organism evidence="7 8">
    <name type="scientific">Ancylobacter mangrovi</name>
    <dbReference type="NCBI Taxonomy" id="2972472"/>
    <lineage>
        <taxon>Bacteria</taxon>
        <taxon>Pseudomonadati</taxon>
        <taxon>Pseudomonadota</taxon>
        <taxon>Alphaproteobacteria</taxon>
        <taxon>Hyphomicrobiales</taxon>
        <taxon>Xanthobacteraceae</taxon>
        <taxon>Ancylobacter</taxon>
    </lineage>
</organism>
<dbReference type="RefSeq" id="WP_258733337.1">
    <property type="nucleotide sequence ID" value="NZ_JANTHZ010000006.1"/>
</dbReference>
<dbReference type="Pfam" id="PF25917">
    <property type="entry name" value="BSH_RND"/>
    <property type="match status" value="1"/>
</dbReference>